<evidence type="ECO:0000256" key="1">
    <source>
        <dbReference type="SAM" id="SignalP"/>
    </source>
</evidence>
<feature type="chain" id="PRO_5038815873" description="Secreted protein" evidence="1">
    <location>
        <begin position="34"/>
        <end position="232"/>
    </location>
</feature>
<keyword evidence="3" id="KW-1185">Reference proteome</keyword>
<organism evidence="2 3">
    <name type="scientific">Microbacterium esteraromaticum</name>
    <dbReference type="NCBI Taxonomy" id="57043"/>
    <lineage>
        <taxon>Bacteria</taxon>
        <taxon>Bacillati</taxon>
        <taxon>Actinomycetota</taxon>
        <taxon>Actinomycetes</taxon>
        <taxon>Micrococcales</taxon>
        <taxon>Microbacteriaceae</taxon>
        <taxon>Microbacterium</taxon>
    </lineage>
</organism>
<dbReference type="AlphaFoldDB" id="A0A1R4IA10"/>
<feature type="signal peptide" evidence="1">
    <location>
        <begin position="1"/>
        <end position="33"/>
    </location>
</feature>
<proteinExistence type="predicted"/>
<dbReference type="EMBL" id="FUKO01000003">
    <property type="protein sequence ID" value="SJN16444.1"/>
    <property type="molecule type" value="Genomic_DNA"/>
</dbReference>
<evidence type="ECO:0000313" key="2">
    <source>
        <dbReference type="EMBL" id="SJN16444.1"/>
    </source>
</evidence>
<dbReference type="RefSeq" id="WP_087129580.1">
    <property type="nucleotide sequence ID" value="NZ_FUKO01000003.1"/>
</dbReference>
<sequence length="232" mass="24539">MVVIELNEERTMKLKPASAFTAVVACVASLAFANTSASAEVLDAPAPQTVVNEYDANFEITADLESYLNTLSQGERTAFVNTMLPSTTVETTTVTPANAAAKTSLEAAAATGDIVTPFATGCWTARTDWEQKNIYGGGIYSWYHVGRWCANGSTVTSASRADYGGQTYAIGWRKEGLTASAAGVVSNQGRSYTQQKFVLGVGGWDVDTRYECARVAGKSNATATGTMTCGIY</sequence>
<evidence type="ECO:0000313" key="3">
    <source>
        <dbReference type="Proteomes" id="UP000196320"/>
    </source>
</evidence>
<accession>A0A1R4IA10</accession>
<keyword evidence="1" id="KW-0732">Signal</keyword>
<evidence type="ECO:0008006" key="4">
    <source>
        <dbReference type="Google" id="ProtNLM"/>
    </source>
</evidence>
<reference evidence="2 3" key="1">
    <citation type="submission" date="2017-02" db="EMBL/GenBank/DDBJ databases">
        <authorList>
            <person name="Peterson S.W."/>
        </authorList>
    </citation>
    <scope>NUCLEOTIDE SEQUENCE [LARGE SCALE GENOMIC DNA]</scope>
    <source>
        <strain evidence="2 3">B Mb 05.01</strain>
    </source>
</reference>
<gene>
    <name evidence="2" type="ORF">FM104_00895</name>
</gene>
<protein>
    <recommendedName>
        <fullName evidence="4">Secreted protein</fullName>
    </recommendedName>
</protein>
<name>A0A1R4IA10_9MICO</name>
<dbReference type="Proteomes" id="UP000196320">
    <property type="component" value="Unassembled WGS sequence"/>
</dbReference>